<dbReference type="InterPro" id="IPR010071">
    <property type="entry name" value="AA_adenyl_dom"/>
</dbReference>
<evidence type="ECO:0000313" key="9">
    <source>
        <dbReference type="Proteomes" id="UP000011135"/>
    </source>
</evidence>
<dbReference type="SUPFAM" id="SSF47336">
    <property type="entry name" value="ACP-like"/>
    <property type="match status" value="2"/>
</dbReference>
<dbReference type="InterPro" id="IPR016036">
    <property type="entry name" value="Malonyl_transacylase_ACP-bd"/>
</dbReference>
<dbReference type="Pfam" id="PF02801">
    <property type="entry name" value="Ketoacyl-synt_C"/>
    <property type="match status" value="1"/>
</dbReference>
<dbReference type="SMART" id="SM00825">
    <property type="entry name" value="PKS_KS"/>
    <property type="match status" value="1"/>
</dbReference>
<dbReference type="InterPro" id="IPR001242">
    <property type="entry name" value="Condensation_dom"/>
</dbReference>
<dbReference type="InterPro" id="IPR025110">
    <property type="entry name" value="AMP-bd_C"/>
</dbReference>
<keyword evidence="4" id="KW-0808">Transferase</keyword>
<dbReference type="Pfam" id="PF00501">
    <property type="entry name" value="AMP-binding"/>
    <property type="match status" value="1"/>
</dbReference>
<dbReference type="SUPFAM" id="SSF56801">
    <property type="entry name" value="Acetyl-CoA synthetase-like"/>
    <property type="match status" value="1"/>
</dbReference>
<dbReference type="InterPro" id="IPR057326">
    <property type="entry name" value="KR_dom"/>
</dbReference>
<dbReference type="Gene3D" id="3.40.366.10">
    <property type="entry name" value="Malonyl-Coenzyme A Acyl Carrier Protein, domain 2"/>
    <property type="match status" value="1"/>
</dbReference>
<dbReference type="RefSeq" id="WP_009579117.1">
    <property type="nucleotide sequence ID" value="NZ_AMZN01000025.1"/>
</dbReference>
<dbReference type="InterPro" id="IPR036291">
    <property type="entry name" value="NAD(P)-bd_dom_sf"/>
</dbReference>
<dbReference type="STRING" id="1237149.C900_01682"/>
<dbReference type="Gene3D" id="2.30.38.10">
    <property type="entry name" value="Luciferase, Domain 3"/>
    <property type="match status" value="1"/>
</dbReference>
<dbReference type="Gene3D" id="3.30.300.30">
    <property type="match status" value="1"/>
</dbReference>
<dbReference type="GO" id="GO:0016874">
    <property type="term" value="F:ligase activity"/>
    <property type="evidence" value="ECO:0007669"/>
    <property type="project" value="UniProtKB-KW"/>
</dbReference>
<dbReference type="Gene3D" id="3.40.50.720">
    <property type="entry name" value="NAD(P)-binding Rossmann-like Domain"/>
    <property type="match status" value="1"/>
</dbReference>
<dbReference type="Pfam" id="PF08659">
    <property type="entry name" value="KR"/>
    <property type="match status" value="1"/>
</dbReference>
<dbReference type="PROSITE" id="PS50075">
    <property type="entry name" value="CARRIER"/>
    <property type="match status" value="2"/>
</dbReference>
<organism evidence="8 9">
    <name type="scientific">Fulvivirga imtechensis AK7</name>
    <dbReference type="NCBI Taxonomy" id="1237149"/>
    <lineage>
        <taxon>Bacteria</taxon>
        <taxon>Pseudomonadati</taxon>
        <taxon>Bacteroidota</taxon>
        <taxon>Cytophagia</taxon>
        <taxon>Cytophagales</taxon>
        <taxon>Fulvivirgaceae</taxon>
        <taxon>Fulvivirga</taxon>
    </lineage>
</organism>
<reference evidence="8 9" key="1">
    <citation type="submission" date="2012-12" db="EMBL/GenBank/DDBJ databases">
        <title>Genome assembly of Fulvivirga imtechensis AK7.</title>
        <authorList>
            <person name="Nupur N."/>
            <person name="Khatri I."/>
            <person name="Kumar R."/>
            <person name="Subramanian S."/>
            <person name="Pinnaka A."/>
        </authorList>
    </citation>
    <scope>NUCLEOTIDE SEQUENCE [LARGE SCALE GENOMIC DNA]</scope>
    <source>
        <strain evidence="8 9">AK7</strain>
    </source>
</reference>
<comment type="similarity">
    <text evidence="5">In the C-terminal section; belongs to the NRP synthetase family.</text>
</comment>
<dbReference type="GO" id="GO:0006633">
    <property type="term" value="P:fatty acid biosynthetic process"/>
    <property type="evidence" value="ECO:0007669"/>
    <property type="project" value="TreeGrafter"/>
</dbReference>
<name>L8JYK4_9BACT</name>
<dbReference type="CDD" id="cd00833">
    <property type="entry name" value="PKS"/>
    <property type="match status" value="1"/>
</dbReference>
<dbReference type="InterPro" id="IPR016039">
    <property type="entry name" value="Thiolase-like"/>
</dbReference>
<dbReference type="InterPro" id="IPR036736">
    <property type="entry name" value="ACP-like_sf"/>
</dbReference>
<dbReference type="Gene3D" id="3.40.47.10">
    <property type="match status" value="1"/>
</dbReference>
<evidence type="ECO:0000256" key="5">
    <source>
        <dbReference type="ARBA" id="ARBA00029443"/>
    </source>
</evidence>
<dbReference type="eggNOG" id="COG3321">
    <property type="taxonomic scope" value="Bacteria"/>
</dbReference>
<dbReference type="Gene3D" id="3.40.50.980">
    <property type="match status" value="2"/>
</dbReference>
<dbReference type="SMART" id="SM00822">
    <property type="entry name" value="PKS_KR"/>
    <property type="match status" value="1"/>
</dbReference>
<dbReference type="CDD" id="cd08953">
    <property type="entry name" value="KR_2_SDR_x"/>
    <property type="match status" value="1"/>
</dbReference>
<dbReference type="InterPro" id="IPR000873">
    <property type="entry name" value="AMP-dep_synth/lig_dom"/>
</dbReference>
<dbReference type="InterPro" id="IPR006162">
    <property type="entry name" value="Ppantetheine_attach_site"/>
</dbReference>
<dbReference type="Gene3D" id="3.30.70.250">
    <property type="entry name" value="Malonyl-CoA ACP transacylase, ACP-binding"/>
    <property type="match status" value="1"/>
</dbReference>
<dbReference type="Pfam" id="PF00550">
    <property type="entry name" value="PP-binding"/>
    <property type="match status" value="2"/>
</dbReference>
<accession>L8JYK4</accession>
<dbReference type="SUPFAM" id="SSF52777">
    <property type="entry name" value="CoA-dependent acyltransferases"/>
    <property type="match status" value="2"/>
</dbReference>
<dbReference type="Pfam" id="PF00668">
    <property type="entry name" value="Condensation"/>
    <property type="match status" value="1"/>
</dbReference>
<dbReference type="CDD" id="cd05930">
    <property type="entry name" value="A_NRPS"/>
    <property type="match status" value="1"/>
</dbReference>
<dbReference type="PROSITE" id="PS52004">
    <property type="entry name" value="KS3_2"/>
    <property type="match status" value="1"/>
</dbReference>
<evidence type="ECO:0000256" key="2">
    <source>
        <dbReference type="ARBA" id="ARBA00022450"/>
    </source>
</evidence>
<dbReference type="EMBL" id="AMZN01000025">
    <property type="protein sequence ID" value="ELR72267.1"/>
    <property type="molecule type" value="Genomic_DNA"/>
</dbReference>
<dbReference type="Gene3D" id="3.30.70.3290">
    <property type="match status" value="1"/>
</dbReference>
<protein>
    <submittedName>
        <fullName evidence="8">Long-chain-fatty-acid--CoA ligase</fullName>
    </submittedName>
</protein>
<dbReference type="InterPro" id="IPR014030">
    <property type="entry name" value="Ketoacyl_synth_N"/>
</dbReference>
<dbReference type="InterPro" id="IPR001227">
    <property type="entry name" value="Ac_transferase_dom_sf"/>
</dbReference>
<dbReference type="InterPro" id="IPR020841">
    <property type="entry name" value="PKS_Beta-ketoAc_synthase_dom"/>
</dbReference>
<dbReference type="Gene3D" id="1.10.1200.10">
    <property type="entry name" value="ACP-like"/>
    <property type="match status" value="2"/>
</dbReference>
<dbReference type="NCBIfam" id="TIGR01733">
    <property type="entry name" value="AA-adenyl-dom"/>
    <property type="match status" value="1"/>
</dbReference>
<evidence type="ECO:0000256" key="4">
    <source>
        <dbReference type="ARBA" id="ARBA00022679"/>
    </source>
</evidence>
<dbReference type="FunFam" id="3.30.300.30:FF:000010">
    <property type="entry name" value="Enterobactin synthetase component F"/>
    <property type="match status" value="1"/>
</dbReference>
<evidence type="ECO:0000259" key="6">
    <source>
        <dbReference type="PROSITE" id="PS50075"/>
    </source>
</evidence>
<keyword evidence="9" id="KW-1185">Reference proteome</keyword>
<sequence>MKEYNGLEIAVIGMSGRFSGSNDIDVFWKNLKEGIESIEFFSDEELIANGEDKGLINHPLYVKANSYLKDKEFFDSAFFNYRPDEAKLMDPQMRIFHECVWNALEDAGCNVQEYDENIGLFAGGSSNLNWMNYVMISSNADLVDGFTVNQLMSINYLCARVAYSLNLRGPSIYIDTTCSTSLVAIQKACMSLLLQECKIAVAGGVSVTAHSKKGYLYQEGMINSKDGHCRTFDKDASGTIGGEGAGVVVLKKLTEAIKDKDHIYAIVKGSSVNNDGAEKMSFAAPSVSGQSRAIIKARKMAKVEPESISYLEAHGTGTALGDPIEVEALNFAFGKSKKKYCALGSVKTNIGHLDAAAGVAGFIKTVLAIKHRQIPPSLNYKSPNPEINFFESPFYVNTELAEWKSDKYPLRAGVSSFGQGGTNAHVILEEAPPETSSPSGRSHQLLSVSAKTLNALRRNIENLKNFLDRNKDKNLADIAYTLKVGRGSFAYRKTIVCKDHEDAIKQLSSINIDESLKPLEDNTKSEVVFMFPGQGSQYINMCADLYNSEEAFRSEIDTCFDIVKRKSGKDLKKILFSKDKGLINETEYAQPILFVIEYGIARLLMHWGIKPDIMIGHSIGEYVAACLSGVFTLEDTLSLVVKRGELMQQMSTGSMLSVSISEAEIAPFLKKHKSISLAAVNSSSSCVVSGSRESINSFKSKIEKAGFLSKEIHTSHAFHSHMMDGMLADFEDTIKKTRIYPQQLPFISNLTGKRAADSQLSDPKYWLDHLRYTVKFSKGIEEVMLDKHVLFVEAGPGKTLGSFVRANESFGDGHKIINLIRHANETKNDTSTILSGLGKLWLNGKRPDWQRFYTGQDRRKVSLPTYSFDKIMYPVNVDAAKMVSEMVSDRSLIRNDITNWFYTPTWKISKEIPASSGLEPEVRILVFSDNCGVSDGFISKLKQAGGQVIQVQIGDEFDQVKPDVYVINPETTGDYKKLFKSLSRSNRLPDQILHSWGIQDDNDKRMLQATSRLEYITLYSLLNVTKALQRSGTLKEVTVLTNGIHNVLGQQDPSAPSKSPFLGLLKVIGQENPEISTGHIDISLSEFKDDQSLLSKLYSEILHSNSGKVVSYRASCRWTQVYESVKVKPNNSPENFRDQGVYLITGGLGKFGYTISKYLSKGFSAKLILIGREALPEKEVWNAYLNDRASPEGTKEKIKKILSIEDQGGEVLYLSCDISSSEEFSKVLEISEKKYGKLNGVFHAAGVTNGHSISALDDLDKEDFEIQFSSKVEGLMTLQKALSNQALDFCLLTSSLASVLGGLRFGAYASANTFMDYFVQSHKQDDLLKNWICVNFDSLSFDHEINDAVNIDELPDVINYVLSKKELHQLVVSTRELQTRLDQWINKSSFYEKLEEEEASSDIEQLEKFIPEKGHSVIESRLKKLWQKFFGRPNIDLDDDFFEIGGDSLKALTMIALISKEFHVDVSLVEFFEQAVLRNLSAFIEGADITGHSDIKKAPEKNYYTLSSAQRRLYILYELDRDSLAYNIPQVVKLEGHVDREKVEDTFKKLIARHESLRTSIVTVDDAPFQQVMDEAPFSLEYYESEASGFTSIIKRFIKPFNLSKPPFIRGGLIKLSTDVHLLMIDLHHIISDGVSQGILIKDFMALYKKEKLSALRLQYKDYAEWQQSAEQRALLAGQREFWKKEFAEEVSILDLPADHSRPLVKSDKGHNVLFTLNKEETENLRKMGDEVGATMFMTVFSVFNILLSKLSGQNDITVGTPVAGRDHADLEEIMGVFVNTLAIRNKVDLERDFMTFLLEVKQKTLACFSHQSFQYEELIEELSISRDTGRNPLFDVMFTYQNFTQDALVIPGLRLQPYDFSHYSAKVDLELSVVESDNELQLYFEYSTDLFERERIEQFFGYFHRIVIEVTSAPDRPLSAIDILSAEERKQIFDDFNNTDVSYPLDKTFIELFEEQVRQYSSSIAAFDHDKELSYLELNEQANKLANTLLSKGLTVEMPVVVLCERSVDMLAGILGIFKSGGTYIPLSVEYPVARIEQVLEDARPKFLMTTSSILNKEVLATLSRVVPGLQIICMDKWDGQGNSVQLDQFTVSVTSREEWQQNISKNPLVGVQPANLAYILYTSGSTGVPKGVMIEHRGMLNHLLAKRDDLRLSADSIVSQNASETFDISIWQFLSALIVGGKTIIYSRERILEPEKFLHQLHEDQITILEVVPSYLSVLLGHLEELEAGNLFTHLSYLLVTGETLQKKQVERWLKLYPHIKMVNAYGPTEASDDITHCIIEEVPQTTTVPIGRVLPNLHIYIIDEYMKLCPVGVKGEIVVSGIGVGRGYLNQPGKTAEVFLDDPFAPGEAVRMYRTGDVGRWLPDGNIEFFGRKDHQVKINGHRIELGEIENCLTEKEEITEAVVLTKYHTGAQYMVAYFVSEISISVEELRNFLLGKLPEYMLPSYFVHMEELPLTQNGKVDRKKLPDPEIVAGEDYVAPSSDIEKVLVEIWSEVLNIEKEVISVSANFFELGGHSLVATTLVNKISKRFEMEFKLTDIFTRQDIKMQAAFIELNSWLFKSEMTSDDTIGITI</sequence>
<dbReference type="CDD" id="cd19531">
    <property type="entry name" value="LCL_NRPS-like"/>
    <property type="match status" value="1"/>
</dbReference>
<evidence type="ECO:0000259" key="7">
    <source>
        <dbReference type="PROSITE" id="PS52004"/>
    </source>
</evidence>
<dbReference type="Pfam" id="PF13193">
    <property type="entry name" value="AMP-binding_C"/>
    <property type="match status" value="1"/>
</dbReference>
<dbReference type="PATRIC" id="fig|1237149.3.peg.1635"/>
<dbReference type="InterPro" id="IPR014031">
    <property type="entry name" value="Ketoacyl_synth_C"/>
</dbReference>
<dbReference type="InterPro" id="IPR023213">
    <property type="entry name" value="CAT-like_dom_sf"/>
</dbReference>
<feature type="domain" description="Carrier" evidence="6">
    <location>
        <begin position="1413"/>
        <end position="1488"/>
    </location>
</feature>
<comment type="cofactor">
    <cofactor evidence="1">
        <name>pantetheine 4'-phosphate</name>
        <dbReference type="ChEBI" id="CHEBI:47942"/>
    </cofactor>
</comment>
<dbReference type="PANTHER" id="PTHR43775">
    <property type="entry name" value="FATTY ACID SYNTHASE"/>
    <property type="match status" value="1"/>
</dbReference>
<keyword evidence="3" id="KW-0597">Phosphoprotein</keyword>
<evidence type="ECO:0000256" key="3">
    <source>
        <dbReference type="ARBA" id="ARBA00022553"/>
    </source>
</evidence>
<evidence type="ECO:0000313" key="8">
    <source>
        <dbReference type="EMBL" id="ELR72267.1"/>
    </source>
</evidence>
<dbReference type="Pfam" id="PF00698">
    <property type="entry name" value="Acyl_transf_1"/>
    <property type="match status" value="1"/>
</dbReference>
<dbReference type="PANTHER" id="PTHR43775:SF51">
    <property type="entry name" value="INACTIVE PHENOLPHTHIOCEROL SYNTHESIS POLYKETIDE SYNTHASE TYPE I PKS1-RELATED"/>
    <property type="match status" value="1"/>
</dbReference>
<dbReference type="GO" id="GO:0044550">
    <property type="term" value="P:secondary metabolite biosynthetic process"/>
    <property type="evidence" value="ECO:0007669"/>
    <property type="project" value="UniProtKB-ARBA"/>
</dbReference>
<keyword evidence="2" id="KW-0596">Phosphopantetheine</keyword>
<dbReference type="Proteomes" id="UP000011135">
    <property type="component" value="Unassembled WGS sequence"/>
</dbReference>
<dbReference type="eggNOG" id="COG1020">
    <property type="taxonomic scope" value="Bacteria"/>
</dbReference>
<gene>
    <name evidence="8" type="ORF">C900_01682</name>
</gene>
<dbReference type="Gene3D" id="3.30.559.30">
    <property type="entry name" value="Nonribosomal peptide synthetase, condensation domain"/>
    <property type="match status" value="1"/>
</dbReference>
<dbReference type="SUPFAM" id="SSF53901">
    <property type="entry name" value="Thiolase-like"/>
    <property type="match status" value="1"/>
</dbReference>
<dbReference type="InterPro" id="IPR009081">
    <property type="entry name" value="PP-bd_ACP"/>
</dbReference>
<comment type="caution">
    <text evidence="8">The sequence shown here is derived from an EMBL/GenBank/DDBJ whole genome shotgun (WGS) entry which is preliminary data.</text>
</comment>
<dbReference type="InterPro" id="IPR016035">
    <property type="entry name" value="Acyl_Trfase/lysoPLipase"/>
</dbReference>
<dbReference type="PROSITE" id="PS00455">
    <property type="entry name" value="AMP_BINDING"/>
    <property type="match status" value="1"/>
</dbReference>
<evidence type="ECO:0000256" key="1">
    <source>
        <dbReference type="ARBA" id="ARBA00001957"/>
    </source>
</evidence>
<dbReference type="SMART" id="SM00827">
    <property type="entry name" value="PKS_AT"/>
    <property type="match status" value="1"/>
</dbReference>
<dbReference type="OrthoDB" id="4317020at2"/>
<dbReference type="Gene3D" id="3.30.559.10">
    <property type="entry name" value="Chloramphenicol acetyltransferase-like domain"/>
    <property type="match status" value="1"/>
</dbReference>
<dbReference type="Pfam" id="PF00109">
    <property type="entry name" value="ketoacyl-synt"/>
    <property type="match status" value="1"/>
</dbReference>
<dbReference type="Pfam" id="PF21394">
    <property type="entry name" value="Beta-ketacyl_N"/>
    <property type="match status" value="1"/>
</dbReference>
<dbReference type="SUPFAM" id="SSF55048">
    <property type="entry name" value="Probable ACP-binding domain of malonyl-CoA ACP transacylase"/>
    <property type="match status" value="1"/>
</dbReference>
<keyword evidence="8" id="KW-0436">Ligase</keyword>
<dbReference type="InterPro" id="IPR045851">
    <property type="entry name" value="AMP-bd_C_sf"/>
</dbReference>
<dbReference type="InterPro" id="IPR020845">
    <property type="entry name" value="AMP-binding_CS"/>
</dbReference>
<dbReference type="SUPFAM" id="SSF52151">
    <property type="entry name" value="FabD/lysophospholipase-like"/>
    <property type="match status" value="1"/>
</dbReference>
<dbReference type="GO" id="GO:0004312">
    <property type="term" value="F:fatty acid synthase activity"/>
    <property type="evidence" value="ECO:0007669"/>
    <property type="project" value="TreeGrafter"/>
</dbReference>
<dbReference type="FunFam" id="3.40.50.980:FF:000001">
    <property type="entry name" value="Non-ribosomal peptide synthetase"/>
    <property type="match status" value="1"/>
</dbReference>
<feature type="domain" description="Carrier" evidence="6">
    <location>
        <begin position="2482"/>
        <end position="2559"/>
    </location>
</feature>
<dbReference type="InterPro" id="IPR050091">
    <property type="entry name" value="PKS_NRPS_Biosynth_Enz"/>
</dbReference>
<dbReference type="InterPro" id="IPR014043">
    <property type="entry name" value="Acyl_transferase_dom"/>
</dbReference>
<dbReference type="InterPro" id="IPR013968">
    <property type="entry name" value="PKS_KR"/>
</dbReference>
<feature type="domain" description="Ketosynthase family 3 (KS3)" evidence="7">
    <location>
        <begin position="6"/>
        <end position="430"/>
    </location>
</feature>
<dbReference type="InterPro" id="IPR049490">
    <property type="entry name" value="C883_1060-like_KR_N"/>
</dbReference>
<dbReference type="SUPFAM" id="SSF51735">
    <property type="entry name" value="NAD(P)-binding Rossmann-fold domains"/>
    <property type="match status" value="2"/>
</dbReference>
<dbReference type="Pfam" id="PF22621">
    <property type="entry name" value="CurL-like_PKS_C"/>
    <property type="match status" value="1"/>
</dbReference>
<dbReference type="PROSITE" id="PS00012">
    <property type="entry name" value="PHOSPHOPANTETHEINE"/>
    <property type="match status" value="2"/>
</dbReference>
<proteinExistence type="inferred from homology"/>